<dbReference type="EMBL" id="JBHFQA010000001">
    <property type="protein sequence ID" value="KAL2103322.1"/>
    <property type="molecule type" value="Genomic_DNA"/>
</dbReference>
<dbReference type="Pfam" id="PF00531">
    <property type="entry name" value="Death"/>
    <property type="match status" value="1"/>
</dbReference>
<dbReference type="AlphaFoldDB" id="A0ABD1KVY5"/>
<dbReference type="Proteomes" id="UP001591681">
    <property type="component" value="Unassembled WGS sequence"/>
</dbReference>
<keyword evidence="1" id="KW-0472">Membrane</keyword>
<dbReference type="PANTHER" id="PTHR46861:SF1">
    <property type="entry name" value="TUMOR NECROSIS FACTOR RECEPTOR SUPERFAMILY MEMBER 1A"/>
    <property type="match status" value="1"/>
</dbReference>
<dbReference type="SUPFAM" id="SSF47986">
    <property type="entry name" value="DEATH domain"/>
    <property type="match status" value="1"/>
</dbReference>
<name>A0ABD1KVY5_9TELE</name>
<keyword evidence="1" id="KW-0812">Transmembrane</keyword>
<proteinExistence type="predicted"/>
<evidence type="ECO:0000256" key="1">
    <source>
        <dbReference type="SAM" id="Phobius"/>
    </source>
</evidence>
<feature type="domain" description="Death" evidence="2">
    <location>
        <begin position="289"/>
        <end position="371"/>
    </location>
</feature>
<dbReference type="SUPFAM" id="SSF57586">
    <property type="entry name" value="TNF receptor-like"/>
    <property type="match status" value="1"/>
</dbReference>
<protein>
    <recommendedName>
        <fullName evidence="2">Death domain-containing protein</fullName>
    </recommendedName>
</protein>
<evidence type="ECO:0000259" key="2">
    <source>
        <dbReference type="PROSITE" id="PS50017"/>
    </source>
</evidence>
<accession>A0ABD1KVY5</accession>
<keyword evidence="4" id="KW-1185">Reference proteome</keyword>
<dbReference type="PANTHER" id="PTHR46861">
    <property type="entry name" value="TUMOR NECROSIS FACTOR RECEPTOR SUPERFAMILY MEMBER 1A"/>
    <property type="match status" value="1"/>
</dbReference>
<feature type="transmembrane region" description="Helical" evidence="1">
    <location>
        <begin position="157"/>
        <end position="181"/>
    </location>
</feature>
<evidence type="ECO:0000313" key="4">
    <source>
        <dbReference type="Proteomes" id="UP001591681"/>
    </source>
</evidence>
<dbReference type="Gene3D" id="1.10.533.10">
    <property type="entry name" value="Death Domain, Fas"/>
    <property type="match status" value="1"/>
</dbReference>
<dbReference type="InterPro" id="IPR052493">
    <property type="entry name" value="TNFRSF1A"/>
</dbReference>
<keyword evidence="1" id="KW-1133">Transmembrane helix</keyword>
<gene>
    <name evidence="3" type="ORF">ACEWY4_000190</name>
</gene>
<evidence type="ECO:0000313" key="3">
    <source>
        <dbReference type="EMBL" id="KAL2103322.1"/>
    </source>
</evidence>
<dbReference type="InterPro" id="IPR011029">
    <property type="entry name" value="DEATH-like_dom_sf"/>
</dbReference>
<reference evidence="3 4" key="1">
    <citation type="submission" date="2024-09" db="EMBL/GenBank/DDBJ databases">
        <title>A chromosome-level genome assembly of Gray's grenadier anchovy, Coilia grayii.</title>
        <authorList>
            <person name="Fu Z."/>
        </authorList>
    </citation>
    <scope>NUCLEOTIDE SEQUENCE [LARGE SCALE GENOMIC DNA]</scope>
    <source>
        <strain evidence="3">G4</strain>
        <tissue evidence="3">Muscle</tissue>
    </source>
</reference>
<dbReference type="Gene3D" id="2.10.50.10">
    <property type="entry name" value="Tumor Necrosis Factor Receptor, subunit A, domain 2"/>
    <property type="match status" value="1"/>
</dbReference>
<comment type="caution">
    <text evidence="3">The sequence shown here is derived from an EMBL/GenBank/DDBJ whole genome shotgun (WGS) entry which is preliminary data.</text>
</comment>
<sequence length="384" mass="44031">MVFPLITTFDDSEFCNGTLLHNKTCCMPCPLDGYTLQDHNCPGNTVAWEWVVNTFQNPCVRCSQCDKQANQVVETECMLNQDRSCQCKDGHYNEPYHDGYLNCITCNECKNYSKCKVCKCNHGSFIDGSGTCTLCQKEHCQDTNCKDTNICSITADLPIWVIVVPLVLSVLLVIVCISLRFPIQRRRTPCRNAEEVNGNLPAHCDQNTFKIIQMPFTPLSGEDQPFDRLVKPIPQEMKANASILEVPVQPSEDPQINTYPKHLMRDESRCLFPLTTLLRSQHSYLYHEAQVLYAIIKEVPVRRWKEFLRLLSVPDDDIERVEMEPGISYLERQYQMLRLWSQGRNADLKHIYSTLRAMDLSSCAERVQDKLQGILQTIPPTELP</sequence>
<dbReference type="PROSITE" id="PS50017">
    <property type="entry name" value="DEATH_DOMAIN"/>
    <property type="match status" value="1"/>
</dbReference>
<organism evidence="3 4">
    <name type="scientific">Coilia grayii</name>
    <name type="common">Gray's grenadier anchovy</name>
    <dbReference type="NCBI Taxonomy" id="363190"/>
    <lineage>
        <taxon>Eukaryota</taxon>
        <taxon>Metazoa</taxon>
        <taxon>Chordata</taxon>
        <taxon>Craniata</taxon>
        <taxon>Vertebrata</taxon>
        <taxon>Euteleostomi</taxon>
        <taxon>Actinopterygii</taxon>
        <taxon>Neopterygii</taxon>
        <taxon>Teleostei</taxon>
        <taxon>Clupei</taxon>
        <taxon>Clupeiformes</taxon>
        <taxon>Clupeoidei</taxon>
        <taxon>Engraulidae</taxon>
        <taxon>Coilinae</taxon>
        <taxon>Coilia</taxon>
    </lineage>
</organism>
<dbReference type="InterPro" id="IPR000488">
    <property type="entry name" value="Death_dom"/>
</dbReference>